<dbReference type="InterPro" id="IPR041698">
    <property type="entry name" value="Methyltransf_25"/>
</dbReference>
<evidence type="ECO:0000313" key="7">
    <source>
        <dbReference type="EMBL" id="CAI3972285.1"/>
    </source>
</evidence>
<comment type="similarity">
    <text evidence="1">Belongs to the ANT/ATPSC lysine N-methyltransferase family.</text>
</comment>
<dbReference type="GO" id="GO:0032259">
    <property type="term" value="P:methylation"/>
    <property type="evidence" value="ECO:0007669"/>
    <property type="project" value="UniProtKB-KW"/>
</dbReference>
<protein>
    <recommendedName>
        <fullName evidence="6">Methyltransferase domain-containing protein</fullName>
    </recommendedName>
</protein>
<dbReference type="InterPro" id="IPR029063">
    <property type="entry name" value="SAM-dependent_MTases_sf"/>
</dbReference>
<keyword evidence="2" id="KW-0489">Methyltransferase</keyword>
<comment type="caution">
    <text evidence="7">The sequence shown here is derived from an EMBL/GenBank/DDBJ whole genome shotgun (WGS) entry which is preliminary data.</text>
</comment>
<accession>A0A9P1BGF7</accession>
<sequence length="378" mass="41912">MPPIPPPLRRTPAPAIAKAAPLRVKVKLGGPVHRRSDPDPSKNSVSYAGFRETPIADVLGTVFRSDGGGLVQLTSQDVFVDLGCGHGEVLLAAHAAYPECHIIGVELDAATYRRAQEATVDTNIQVLHADLDSCFTLPWKALATKTTASETGELALDPELPLMSQATVVYLFLGEWANLTLRPRLMQSLPLGACIISRSFSMGHEWPADAVLRGGHEVIYRLYQITERVKCKALLASTELEDRFGLHWPLGFAIFKRGLADDGAPTMDGLFAGKSGNTMDDFGGYPCFRKPRHGFWSIGEPPIILMIRYHVAHFQPYQNGRLQETLRVSNRFMACHVTFGKRWDGHEDGSKTRGPAKCFILYIKVRHVFWGNWYHGTH</sequence>
<dbReference type="GO" id="GO:1905706">
    <property type="term" value="P:regulation of mitochondrial ATP synthesis coupled proton transport"/>
    <property type="evidence" value="ECO:0007669"/>
    <property type="project" value="TreeGrafter"/>
</dbReference>
<evidence type="ECO:0000259" key="6">
    <source>
        <dbReference type="Pfam" id="PF13649"/>
    </source>
</evidence>
<proteinExistence type="inferred from homology"/>
<feature type="domain" description="Methyltransferase" evidence="6">
    <location>
        <begin position="80"/>
        <end position="133"/>
    </location>
</feature>
<evidence type="ECO:0000313" key="9">
    <source>
        <dbReference type="Proteomes" id="UP001152797"/>
    </source>
</evidence>
<keyword evidence="4" id="KW-0949">S-adenosyl-L-methionine</keyword>
<dbReference type="CDD" id="cd02440">
    <property type="entry name" value="AdoMet_MTases"/>
    <property type="match status" value="1"/>
</dbReference>
<organism evidence="7">
    <name type="scientific">Cladocopium goreaui</name>
    <dbReference type="NCBI Taxonomy" id="2562237"/>
    <lineage>
        <taxon>Eukaryota</taxon>
        <taxon>Sar</taxon>
        <taxon>Alveolata</taxon>
        <taxon>Dinophyceae</taxon>
        <taxon>Suessiales</taxon>
        <taxon>Symbiodiniaceae</taxon>
        <taxon>Cladocopium</taxon>
    </lineage>
</organism>
<dbReference type="EMBL" id="CAMXCT030000002">
    <property type="protein sequence ID" value="CAL4759597.1"/>
    <property type="molecule type" value="Genomic_DNA"/>
</dbReference>
<evidence type="ECO:0000256" key="4">
    <source>
        <dbReference type="ARBA" id="ARBA00022691"/>
    </source>
</evidence>
<name>A0A9P1BGF7_9DINO</name>
<dbReference type="Pfam" id="PF13649">
    <property type="entry name" value="Methyltransf_25"/>
    <property type="match status" value="1"/>
</dbReference>
<evidence type="ECO:0000256" key="5">
    <source>
        <dbReference type="SAM" id="MobiDB-lite"/>
    </source>
</evidence>
<dbReference type="PANTHER" id="PTHR13610:SF11">
    <property type="entry name" value="METHYLTRANSFERASE DOMAIN-CONTAINING PROTEIN"/>
    <property type="match status" value="1"/>
</dbReference>
<dbReference type="AlphaFoldDB" id="A0A9P1BGF7"/>
<evidence type="ECO:0000256" key="1">
    <source>
        <dbReference type="ARBA" id="ARBA00010633"/>
    </source>
</evidence>
<dbReference type="Gene3D" id="3.40.50.150">
    <property type="entry name" value="Vaccinia Virus protein VP39"/>
    <property type="match status" value="1"/>
</dbReference>
<dbReference type="GO" id="GO:0016279">
    <property type="term" value="F:protein-lysine N-methyltransferase activity"/>
    <property type="evidence" value="ECO:0007669"/>
    <property type="project" value="InterPro"/>
</dbReference>
<evidence type="ECO:0000256" key="2">
    <source>
        <dbReference type="ARBA" id="ARBA00022603"/>
    </source>
</evidence>
<dbReference type="EMBL" id="CAMXCT010000002">
    <property type="protein sequence ID" value="CAI3972285.1"/>
    <property type="molecule type" value="Genomic_DNA"/>
</dbReference>
<dbReference type="Proteomes" id="UP001152797">
    <property type="component" value="Unassembled WGS sequence"/>
</dbReference>
<gene>
    <name evidence="7" type="ORF">C1SCF055_LOCUS875</name>
</gene>
<reference evidence="7" key="1">
    <citation type="submission" date="2022-10" db="EMBL/GenBank/DDBJ databases">
        <authorList>
            <person name="Chen Y."/>
            <person name="Dougan E. K."/>
            <person name="Chan C."/>
            <person name="Rhodes N."/>
            <person name="Thang M."/>
        </authorList>
    </citation>
    <scope>NUCLEOTIDE SEQUENCE</scope>
</reference>
<evidence type="ECO:0000256" key="3">
    <source>
        <dbReference type="ARBA" id="ARBA00022679"/>
    </source>
</evidence>
<dbReference type="InterPro" id="IPR026170">
    <property type="entry name" value="FAM173A/B"/>
</dbReference>
<dbReference type="GO" id="GO:0005739">
    <property type="term" value="C:mitochondrion"/>
    <property type="evidence" value="ECO:0007669"/>
    <property type="project" value="TreeGrafter"/>
</dbReference>
<keyword evidence="3" id="KW-0808">Transferase</keyword>
<dbReference type="EMBL" id="CAMXCT020000002">
    <property type="protein sequence ID" value="CAL1125660.1"/>
    <property type="molecule type" value="Genomic_DNA"/>
</dbReference>
<dbReference type="SUPFAM" id="SSF53335">
    <property type="entry name" value="S-adenosyl-L-methionine-dependent methyltransferases"/>
    <property type="match status" value="1"/>
</dbReference>
<feature type="region of interest" description="Disordered" evidence="5">
    <location>
        <begin position="28"/>
        <end position="47"/>
    </location>
</feature>
<keyword evidence="9" id="KW-1185">Reference proteome</keyword>
<evidence type="ECO:0000313" key="8">
    <source>
        <dbReference type="EMBL" id="CAL1125660.1"/>
    </source>
</evidence>
<reference evidence="8" key="2">
    <citation type="submission" date="2024-04" db="EMBL/GenBank/DDBJ databases">
        <authorList>
            <person name="Chen Y."/>
            <person name="Shah S."/>
            <person name="Dougan E. K."/>
            <person name="Thang M."/>
            <person name="Chan C."/>
        </authorList>
    </citation>
    <scope>NUCLEOTIDE SEQUENCE [LARGE SCALE GENOMIC DNA]</scope>
</reference>
<dbReference type="PANTHER" id="PTHR13610">
    <property type="entry name" value="METHYLTRANSFERASE DOMAIN-CONTAINING PROTEIN"/>
    <property type="match status" value="1"/>
</dbReference>